<reference evidence="1" key="1">
    <citation type="submission" date="2022-08" db="EMBL/GenBank/DDBJ databases">
        <title>Genome Sequence of Fusarium decemcellulare.</title>
        <authorList>
            <person name="Buettner E."/>
        </authorList>
    </citation>
    <scope>NUCLEOTIDE SEQUENCE</scope>
    <source>
        <strain evidence="1">Babe19</strain>
    </source>
</reference>
<evidence type="ECO:0000313" key="1">
    <source>
        <dbReference type="EMBL" id="KAJ3537717.1"/>
    </source>
</evidence>
<dbReference type="Proteomes" id="UP001148629">
    <property type="component" value="Unassembled WGS sequence"/>
</dbReference>
<sequence>MEGRMKRNASRCETRGVDDLDAATCHKFQRLDRTTAAASTSKESIRDKHRVGRQKDWRQILCNTLGAADAISDNDLEAELQEAIADKRSTCSPESEIVLLPPVPEPFYKILHRVRCSANPSTTGGRLYSEKPVLSTNDDARISSHLSGMNEVSDLHRYMERNRGLSFVVIFVYVCCDQMGNTNPQDPLSRLGEIFVFESPVLCTSLEAIHLLKKNETLFPKVIPRQEYDRLQYVIYWHQEKLETLVQTASEDEKDHLICFRDYFQRYKKEEFYQADELFRARLTTRTLLPYLFIPTVICIIGNSRGRDHYQGVQLVAWPNIATSWSGKEDGKMVTTTFDLKVMYWEYDGNFRRAALSITSKIHWRLGGTHQVPGFEVYPFRLADDETQRLIEQRGRMFWSCRLNHCISYNGWDYGNQENFKDTRFIIDARSYKAALKSQPQITQGSSNSSSEEDFQDDLGQKAMCCEDPPGDDFILLLPTWMNGFCLDDKKSLLVARMANIAWDDKAFHSLVLHPDTKDVIKALITYRTSSSFSTDLIRGKGSGLVLLLHGPPGTGKTLTAESVADHAKKALYRVTCGDIGTQPEAVERYLTRLLRLAKLWDLVLLDEAEVFLQERSLTDLQRNALVSVFLRVLEYYDGILILTSNRVGTLDEGFKSRIQLALEYPKLNSNARMRVWENFVNSLESDAEASAEIDIPDLRRHLRDLSVYELNGREIRNAINVARPLALSTGTQVDFKCLKKVIGVQGRFGQYIQEINEGLDDEKVAREEGKR</sequence>
<organism evidence="1 2">
    <name type="scientific">Fusarium decemcellulare</name>
    <dbReference type="NCBI Taxonomy" id="57161"/>
    <lineage>
        <taxon>Eukaryota</taxon>
        <taxon>Fungi</taxon>
        <taxon>Dikarya</taxon>
        <taxon>Ascomycota</taxon>
        <taxon>Pezizomycotina</taxon>
        <taxon>Sordariomycetes</taxon>
        <taxon>Hypocreomycetidae</taxon>
        <taxon>Hypocreales</taxon>
        <taxon>Nectriaceae</taxon>
        <taxon>Fusarium</taxon>
        <taxon>Fusarium decemcellulare species complex</taxon>
    </lineage>
</organism>
<accession>A0ACC1SE52</accession>
<gene>
    <name evidence="1" type="ORF">NM208_g6199</name>
</gene>
<comment type="caution">
    <text evidence="1">The sequence shown here is derived from an EMBL/GenBank/DDBJ whole genome shotgun (WGS) entry which is preliminary data.</text>
</comment>
<proteinExistence type="predicted"/>
<keyword evidence="2" id="KW-1185">Reference proteome</keyword>
<name>A0ACC1SE52_9HYPO</name>
<evidence type="ECO:0000313" key="2">
    <source>
        <dbReference type="Proteomes" id="UP001148629"/>
    </source>
</evidence>
<dbReference type="EMBL" id="JANRMS010000563">
    <property type="protein sequence ID" value="KAJ3537717.1"/>
    <property type="molecule type" value="Genomic_DNA"/>
</dbReference>
<protein>
    <submittedName>
        <fullName evidence="1">Uncharacterized protein</fullName>
    </submittedName>
</protein>